<comment type="subcellular location">
    <subcellularLocation>
        <location evidence="1">Cell inner membrane</location>
        <topology evidence="1">Multi-pass membrane protein</topology>
    </subcellularLocation>
</comment>
<evidence type="ECO:0000259" key="13">
    <source>
        <dbReference type="PROSITE" id="PS50111"/>
    </source>
</evidence>
<evidence type="ECO:0000256" key="4">
    <source>
        <dbReference type="ARBA" id="ARBA00022500"/>
    </source>
</evidence>
<evidence type="ECO:0000256" key="8">
    <source>
        <dbReference type="ARBA" id="ARBA00023136"/>
    </source>
</evidence>
<dbReference type="InterPro" id="IPR035965">
    <property type="entry name" value="PAS-like_dom_sf"/>
</dbReference>
<dbReference type="CDD" id="cd00130">
    <property type="entry name" value="PAS"/>
    <property type="match status" value="1"/>
</dbReference>
<dbReference type="FunFam" id="3.30.450.20:FF:000046">
    <property type="entry name" value="Aerotaxis sensor receptor"/>
    <property type="match status" value="1"/>
</dbReference>
<dbReference type="FunFam" id="1.10.287.950:FF:000001">
    <property type="entry name" value="Methyl-accepting chemotaxis sensory transducer"/>
    <property type="match status" value="1"/>
</dbReference>
<dbReference type="GO" id="GO:0004888">
    <property type="term" value="F:transmembrane signaling receptor activity"/>
    <property type="evidence" value="ECO:0007669"/>
    <property type="project" value="InterPro"/>
</dbReference>
<evidence type="ECO:0000313" key="16">
    <source>
        <dbReference type="Proteomes" id="UP000538931"/>
    </source>
</evidence>
<dbReference type="InterPro" id="IPR004090">
    <property type="entry name" value="Chemotax_Me-accpt_rcpt"/>
</dbReference>
<organism evidence="15 16">
    <name type="scientific">Marinobacterium marinum</name>
    <dbReference type="NCBI Taxonomy" id="2756129"/>
    <lineage>
        <taxon>Bacteria</taxon>
        <taxon>Pseudomonadati</taxon>
        <taxon>Pseudomonadota</taxon>
        <taxon>Gammaproteobacteria</taxon>
        <taxon>Oceanospirillales</taxon>
        <taxon>Oceanospirillaceae</taxon>
        <taxon>Marinobacterium</taxon>
    </lineage>
</organism>
<dbReference type="Gene3D" id="3.30.450.20">
    <property type="entry name" value="PAS domain"/>
    <property type="match status" value="1"/>
</dbReference>
<evidence type="ECO:0000256" key="9">
    <source>
        <dbReference type="ARBA" id="ARBA00023224"/>
    </source>
</evidence>
<proteinExistence type="inferred from homology"/>
<evidence type="ECO:0000256" key="10">
    <source>
        <dbReference type="ARBA" id="ARBA00029447"/>
    </source>
</evidence>
<dbReference type="SMART" id="SM00091">
    <property type="entry name" value="PAS"/>
    <property type="match status" value="1"/>
</dbReference>
<evidence type="ECO:0000313" key="15">
    <source>
        <dbReference type="EMBL" id="MBA4501782.1"/>
    </source>
</evidence>
<dbReference type="PRINTS" id="PR00260">
    <property type="entry name" value="CHEMTRNSDUCR"/>
</dbReference>
<evidence type="ECO:0000256" key="12">
    <source>
        <dbReference type="SAM" id="Phobius"/>
    </source>
</evidence>
<dbReference type="SMART" id="SM00283">
    <property type="entry name" value="MA"/>
    <property type="match status" value="1"/>
</dbReference>
<keyword evidence="7 12" id="KW-1133">Transmembrane helix</keyword>
<keyword evidence="16" id="KW-1185">Reference proteome</keyword>
<keyword evidence="9 11" id="KW-0807">Transducer</keyword>
<reference evidence="15 16" key="1">
    <citation type="submission" date="2020-07" db="EMBL/GenBank/DDBJ databases">
        <title>Bacterium isolated from marien macroalgae.</title>
        <authorList>
            <person name="Zhu K."/>
            <person name="Lu D."/>
            <person name="Du Z."/>
        </authorList>
    </citation>
    <scope>NUCLEOTIDE SEQUENCE [LARGE SCALE GENOMIC DNA]</scope>
    <source>
        <strain evidence="15 16">3-1745</strain>
    </source>
</reference>
<sequence length="517" mass="56215">MRKNLPITDHEQRFPEEQKLISTTDLNGTITHCNDIFVEISGYSREELVGQPHNLVRHPDMPSAAFQVMWEHLKAGKPWMGLVKNRCKNGDFYWVNAYVTPITENGKTIGYESVRVCPSREDVARAEHVYRDINRGKSHLRRPALPVQPILAGLALLAGIGLFATGFELGALLLLIVTVLASQIAGTHALRRQQKHILAMMPSAFHHPIAAATYTDDKGDLAALKVAILSEQAHLNTILTRIDDAAETVARQAGGSLEVSERSCAAMRQQQHETDQVAAAMHEMTATINEVSNHVQQTADKAEASNGTAIRGRELATTTSTSIAQLGQTVNEIAESVIGLAEQTGQIAQAAEMIEQIADQTNLLALNAAIEAARAGEHGRGFAVVADEVRQLALRTQNSTKEIHAIVRDLTARTEASVMIANEGQKEAETGLEQVNQAGELLHSISEMMSTIANMSIQMAAAIEEQAQVSEEINSQIVNISDLSNLSLEQAEESATTTRKLQSVAADMHELVSGFKR</sequence>
<dbReference type="PANTHER" id="PTHR32089">
    <property type="entry name" value="METHYL-ACCEPTING CHEMOTAXIS PROTEIN MCPB"/>
    <property type="match status" value="1"/>
</dbReference>
<dbReference type="Pfam" id="PF00015">
    <property type="entry name" value="MCPsignal"/>
    <property type="match status" value="1"/>
</dbReference>
<evidence type="ECO:0000256" key="1">
    <source>
        <dbReference type="ARBA" id="ARBA00004429"/>
    </source>
</evidence>
<dbReference type="InterPro" id="IPR000014">
    <property type="entry name" value="PAS"/>
</dbReference>
<dbReference type="SUPFAM" id="SSF58104">
    <property type="entry name" value="Methyl-accepting chemotaxis protein (MCP) signaling domain"/>
    <property type="match status" value="1"/>
</dbReference>
<dbReference type="Proteomes" id="UP000538931">
    <property type="component" value="Unassembled WGS sequence"/>
</dbReference>
<keyword evidence="6 12" id="KW-0812">Transmembrane</keyword>
<feature type="transmembrane region" description="Helical" evidence="12">
    <location>
        <begin position="144"/>
        <end position="164"/>
    </location>
</feature>
<evidence type="ECO:0000256" key="6">
    <source>
        <dbReference type="ARBA" id="ARBA00022692"/>
    </source>
</evidence>
<feature type="domain" description="PAS" evidence="14">
    <location>
        <begin position="21"/>
        <end position="60"/>
    </location>
</feature>
<dbReference type="NCBIfam" id="TIGR00229">
    <property type="entry name" value="sensory_box"/>
    <property type="match status" value="1"/>
</dbReference>
<evidence type="ECO:0000256" key="2">
    <source>
        <dbReference type="ARBA" id="ARBA00022475"/>
    </source>
</evidence>
<evidence type="ECO:0000256" key="11">
    <source>
        <dbReference type="PROSITE-ProRule" id="PRU00284"/>
    </source>
</evidence>
<dbReference type="CDD" id="cd11386">
    <property type="entry name" value="MCP_signal"/>
    <property type="match status" value="1"/>
</dbReference>
<dbReference type="RefSeq" id="WP_181737981.1">
    <property type="nucleotide sequence ID" value="NZ_JACEMT010000041.1"/>
</dbReference>
<evidence type="ECO:0000256" key="7">
    <source>
        <dbReference type="ARBA" id="ARBA00022989"/>
    </source>
</evidence>
<dbReference type="Pfam" id="PF08447">
    <property type="entry name" value="PAS_3"/>
    <property type="match status" value="1"/>
</dbReference>
<feature type="domain" description="Methyl-accepting transducer" evidence="13">
    <location>
        <begin position="245"/>
        <end position="481"/>
    </location>
</feature>
<gene>
    <name evidence="15" type="ORF">H1S06_05325</name>
</gene>
<dbReference type="EMBL" id="JACEMT010000041">
    <property type="protein sequence ID" value="MBA4501782.1"/>
    <property type="molecule type" value="Genomic_DNA"/>
</dbReference>
<keyword evidence="2" id="KW-1003">Cell membrane</keyword>
<dbReference type="GO" id="GO:0052131">
    <property type="term" value="P:positive aerotaxis"/>
    <property type="evidence" value="ECO:0007669"/>
    <property type="project" value="UniProtKB-ARBA"/>
</dbReference>
<evidence type="ECO:0000256" key="3">
    <source>
        <dbReference type="ARBA" id="ARBA00022481"/>
    </source>
</evidence>
<evidence type="ECO:0000256" key="5">
    <source>
        <dbReference type="ARBA" id="ARBA00022519"/>
    </source>
</evidence>
<dbReference type="Gene3D" id="1.10.287.950">
    <property type="entry name" value="Methyl-accepting chemotaxis protein"/>
    <property type="match status" value="1"/>
</dbReference>
<name>A0A7W1WX24_9GAMM</name>
<dbReference type="GO" id="GO:0007165">
    <property type="term" value="P:signal transduction"/>
    <property type="evidence" value="ECO:0007669"/>
    <property type="project" value="UniProtKB-KW"/>
</dbReference>
<keyword evidence="5" id="KW-0997">Cell inner membrane</keyword>
<comment type="similarity">
    <text evidence="10">Belongs to the methyl-accepting chemotaxis (MCP) protein family.</text>
</comment>
<dbReference type="SUPFAM" id="SSF55785">
    <property type="entry name" value="PYP-like sensor domain (PAS domain)"/>
    <property type="match status" value="1"/>
</dbReference>
<comment type="caution">
    <text evidence="15">The sequence shown here is derived from an EMBL/GenBank/DDBJ whole genome shotgun (WGS) entry which is preliminary data.</text>
</comment>
<dbReference type="AlphaFoldDB" id="A0A7W1WX24"/>
<keyword evidence="3" id="KW-0488">Methylation</keyword>
<dbReference type="PROSITE" id="PS50112">
    <property type="entry name" value="PAS"/>
    <property type="match status" value="1"/>
</dbReference>
<keyword evidence="4" id="KW-0145">Chemotaxis</keyword>
<dbReference type="PANTHER" id="PTHR32089:SF74">
    <property type="entry name" value="METHYL-ACCEPTING CHEMOTAXIS PROTEIN AER"/>
    <property type="match status" value="1"/>
</dbReference>
<accession>A0A7W1WX24</accession>
<evidence type="ECO:0000259" key="14">
    <source>
        <dbReference type="PROSITE" id="PS50112"/>
    </source>
</evidence>
<dbReference type="InterPro" id="IPR004089">
    <property type="entry name" value="MCPsignal_dom"/>
</dbReference>
<dbReference type="InterPro" id="IPR013655">
    <property type="entry name" value="PAS_fold_3"/>
</dbReference>
<keyword evidence="8 12" id="KW-0472">Membrane</keyword>
<dbReference type="GO" id="GO:0005886">
    <property type="term" value="C:plasma membrane"/>
    <property type="evidence" value="ECO:0007669"/>
    <property type="project" value="UniProtKB-SubCell"/>
</dbReference>
<protein>
    <submittedName>
        <fullName evidence="15">Methyl-accepting chemotaxis protein</fullName>
    </submittedName>
</protein>
<dbReference type="PROSITE" id="PS50111">
    <property type="entry name" value="CHEMOTAXIS_TRANSDUC_2"/>
    <property type="match status" value="1"/>
</dbReference>